<dbReference type="Proteomes" id="UP000325081">
    <property type="component" value="Unassembled WGS sequence"/>
</dbReference>
<organism evidence="1 2">
    <name type="scientific">Striga asiatica</name>
    <name type="common">Asiatic witchweed</name>
    <name type="synonym">Buchnera asiatica</name>
    <dbReference type="NCBI Taxonomy" id="4170"/>
    <lineage>
        <taxon>Eukaryota</taxon>
        <taxon>Viridiplantae</taxon>
        <taxon>Streptophyta</taxon>
        <taxon>Embryophyta</taxon>
        <taxon>Tracheophyta</taxon>
        <taxon>Spermatophyta</taxon>
        <taxon>Magnoliopsida</taxon>
        <taxon>eudicotyledons</taxon>
        <taxon>Gunneridae</taxon>
        <taxon>Pentapetalae</taxon>
        <taxon>asterids</taxon>
        <taxon>lamiids</taxon>
        <taxon>Lamiales</taxon>
        <taxon>Orobanchaceae</taxon>
        <taxon>Buchnereae</taxon>
        <taxon>Striga</taxon>
    </lineage>
</organism>
<evidence type="ECO:0000313" key="2">
    <source>
        <dbReference type="Proteomes" id="UP000325081"/>
    </source>
</evidence>
<dbReference type="Pfam" id="PF05056">
    <property type="entry name" value="DUF674"/>
    <property type="match status" value="1"/>
</dbReference>
<dbReference type="InterPro" id="IPR007750">
    <property type="entry name" value="DUF674"/>
</dbReference>
<proteinExistence type="predicted"/>
<protein>
    <recommendedName>
        <fullName evidence="3">DUF674 domain-containing protein</fullName>
    </recommendedName>
</protein>
<dbReference type="PANTHER" id="PTHR33103">
    <property type="entry name" value="OS01G0153900 PROTEIN"/>
    <property type="match status" value="1"/>
</dbReference>
<dbReference type="AlphaFoldDB" id="A0A5A7QEH1"/>
<evidence type="ECO:0008006" key="3">
    <source>
        <dbReference type="Google" id="ProtNLM"/>
    </source>
</evidence>
<gene>
    <name evidence="1" type="ORF">STAS_20494</name>
</gene>
<dbReference type="PANTHER" id="PTHR33103:SF19">
    <property type="entry name" value="OS09G0544700 PROTEIN"/>
    <property type="match status" value="1"/>
</dbReference>
<sequence>MAKSSVSMKLLIDTKAKRVLFAEAGKDSVDFLFYILSLPVANIINLMGKQGMVGSLGNLYDSIENLNESYMQPNQTKDTLLKPAYPFSSLSVPLLSTNDNAPMDMKIYTCKECYCFAKFPTAICPDCHSKMTVLMKYVAPPVVKSVSSGLEGGGVVMYMVMDDLVVMPMSTLSSIALLNKFHLKEVGSLEEKVVDFGMDEVVKLLKASLETTNVLTHVFLGG</sequence>
<name>A0A5A7QEH1_STRAF</name>
<dbReference type="OrthoDB" id="2014278at2759"/>
<reference evidence="2" key="1">
    <citation type="journal article" date="2019" name="Curr. Biol.">
        <title>Genome Sequence of Striga asiatica Provides Insight into the Evolution of Plant Parasitism.</title>
        <authorList>
            <person name="Yoshida S."/>
            <person name="Kim S."/>
            <person name="Wafula E.K."/>
            <person name="Tanskanen J."/>
            <person name="Kim Y.M."/>
            <person name="Honaas L."/>
            <person name="Yang Z."/>
            <person name="Spallek T."/>
            <person name="Conn C.E."/>
            <person name="Ichihashi Y."/>
            <person name="Cheong K."/>
            <person name="Cui S."/>
            <person name="Der J.P."/>
            <person name="Gundlach H."/>
            <person name="Jiao Y."/>
            <person name="Hori C."/>
            <person name="Ishida J.K."/>
            <person name="Kasahara H."/>
            <person name="Kiba T."/>
            <person name="Kim M.S."/>
            <person name="Koo N."/>
            <person name="Laohavisit A."/>
            <person name="Lee Y.H."/>
            <person name="Lumba S."/>
            <person name="McCourt P."/>
            <person name="Mortimer J.C."/>
            <person name="Mutuku J.M."/>
            <person name="Nomura T."/>
            <person name="Sasaki-Sekimoto Y."/>
            <person name="Seto Y."/>
            <person name="Wang Y."/>
            <person name="Wakatake T."/>
            <person name="Sakakibara H."/>
            <person name="Demura T."/>
            <person name="Yamaguchi S."/>
            <person name="Yoneyama K."/>
            <person name="Manabe R.I."/>
            <person name="Nelson D.C."/>
            <person name="Schulman A.H."/>
            <person name="Timko M.P."/>
            <person name="dePamphilis C.W."/>
            <person name="Choi D."/>
            <person name="Shirasu K."/>
        </authorList>
    </citation>
    <scope>NUCLEOTIDE SEQUENCE [LARGE SCALE GENOMIC DNA]</scope>
    <source>
        <strain evidence="2">cv. UVA1</strain>
    </source>
</reference>
<accession>A0A5A7QEH1</accession>
<evidence type="ECO:0000313" key="1">
    <source>
        <dbReference type="EMBL" id="GER43630.1"/>
    </source>
</evidence>
<keyword evidence="2" id="KW-1185">Reference proteome</keyword>
<comment type="caution">
    <text evidence="1">The sequence shown here is derived from an EMBL/GenBank/DDBJ whole genome shotgun (WGS) entry which is preliminary data.</text>
</comment>
<dbReference type="EMBL" id="BKCP01006704">
    <property type="protein sequence ID" value="GER43630.1"/>
    <property type="molecule type" value="Genomic_DNA"/>
</dbReference>